<name>A0ABW7C6P6_9CYAN</name>
<dbReference type="EMBL" id="JAZAQF010000022">
    <property type="protein sequence ID" value="MFG3816865.1"/>
    <property type="molecule type" value="Genomic_DNA"/>
</dbReference>
<keyword evidence="13" id="KW-0067">ATP-binding</keyword>
<keyword evidence="13" id="KW-0547">Nucleotide-binding</keyword>
<keyword evidence="5 11" id="KW-0812">Transmembrane</keyword>
<feature type="transmembrane region" description="Helical" evidence="11">
    <location>
        <begin position="388"/>
        <end position="407"/>
    </location>
</feature>
<comment type="catalytic activity">
    <reaction evidence="1">
        <text>ATP + protein L-histidine = ADP + protein N-phospho-L-histidine.</text>
        <dbReference type="EC" id="2.7.13.3"/>
    </reaction>
</comment>
<evidence type="ECO:0000313" key="13">
    <source>
        <dbReference type="EMBL" id="MFG3816865.1"/>
    </source>
</evidence>
<keyword evidence="14" id="KW-1185">Reference proteome</keyword>
<dbReference type="Gene3D" id="1.10.287.130">
    <property type="match status" value="1"/>
</dbReference>
<keyword evidence="6" id="KW-0808">Transferase</keyword>
<dbReference type="SMART" id="SM00387">
    <property type="entry name" value="HATPase_c"/>
    <property type="match status" value="1"/>
</dbReference>
<evidence type="ECO:0000259" key="12">
    <source>
        <dbReference type="PROSITE" id="PS50109"/>
    </source>
</evidence>
<keyword evidence="4" id="KW-0597">Phosphoprotein</keyword>
<dbReference type="Gene3D" id="1.20.1740.10">
    <property type="entry name" value="Amino acid/polyamine transporter I"/>
    <property type="match status" value="1"/>
</dbReference>
<dbReference type="Proteomes" id="UP001604335">
    <property type="component" value="Unassembled WGS sequence"/>
</dbReference>
<organism evidence="13 14">
    <name type="scientific">Limnothrix redekei LRLZ20PSL1</name>
    <dbReference type="NCBI Taxonomy" id="3112953"/>
    <lineage>
        <taxon>Bacteria</taxon>
        <taxon>Bacillati</taxon>
        <taxon>Cyanobacteriota</taxon>
        <taxon>Cyanophyceae</taxon>
        <taxon>Pseudanabaenales</taxon>
        <taxon>Pseudanabaenaceae</taxon>
        <taxon>Limnothrix</taxon>
    </lineage>
</organism>
<dbReference type="Pfam" id="PF00324">
    <property type="entry name" value="AA_permease"/>
    <property type="match status" value="1"/>
</dbReference>
<dbReference type="SMART" id="SM00388">
    <property type="entry name" value="HisKA"/>
    <property type="match status" value="1"/>
</dbReference>
<dbReference type="Gene3D" id="3.30.565.10">
    <property type="entry name" value="Histidine kinase-like ATPase, C-terminal domain"/>
    <property type="match status" value="1"/>
</dbReference>
<evidence type="ECO:0000256" key="1">
    <source>
        <dbReference type="ARBA" id="ARBA00000085"/>
    </source>
</evidence>
<dbReference type="InterPro" id="IPR003594">
    <property type="entry name" value="HATPase_dom"/>
</dbReference>
<feature type="transmembrane region" description="Helical" evidence="11">
    <location>
        <begin position="457"/>
        <end position="479"/>
    </location>
</feature>
<evidence type="ECO:0000256" key="2">
    <source>
        <dbReference type="ARBA" id="ARBA00004141"/>
    </source>
</evidence>
<feature type="transmembrane region" description="Helical" evidence="11">
    <location>
        <begin position="47"/>
        <end position="64"/>
    </location>
</feature>
<gene>
    <name evidence="13" type="ORF">VPK24_04380</name>
</gene>
<dbReference type="CDD" id="cd00082">
    <property type="entry name" value="HisKA"/>
    <property type="match status" value="1"/>
</dbReference>
<evidence type="ECO:0000256" key="10">
    <source>
        <dbReference type="SAM" id="Coils"/>
    </source>
</evidence>
<feature type="transmembrane region" description="Helical" evidence="11">
    <location>
        <begin position="236"/>
        <end position="259"/>
    </location>
</feature>
<dbReference type="RefSeq" id="WP_393010906.1">
    <property type="nucleotide sequence ID" value="NZ_JAZAQF010000022.1"/>
</dbReference>
<protein>
    <recommendedName>
        <fullName evidence="3">histidine kinase</fullName>
        <ecNumber evidence="3">2.7.13.3</ecNumber>
    </recommendedName>
</protein>
<keyword evidence="8" id="KW-0902">Two-component regulatory system</keyword>
<comment type="caution">
    <text evidence="13">The sequence shown here is derived from an EMBL/GenBank/DDBJ whole genome shotgun (WGS) entry which is preliminary data.</text>
</comment>
<evidence type="ECO:0000256" key="7">
    <source>
        <dbReference type="ARBA" id="ARBA00022989"/>
    </source>
</evidence>
<keyword evidence="7 11" id="KW-1133">Transmembrane helix</keyword>
<feature type="transmembrane region" description="Helical" evidence="11">
    <location>
        <begin position="413"/>
        <end position="436"/>
    </location>
</feature>
<dbReference type="PANTHER" id="PTHR43065:SF50">
    <property type="entry name" value="HISTIDINE KINASE"/>
    <property type="match status" value="1"/>
</dbReference>
<dbReference type="InterPro" id="IPR036097">
    <property type="entry name" value="HisK_dim/P_sf"/>
</dbReference>
<dbReference type="Pfam" id="PF02518">
    <property type="entry name" value="HATPase_c"/>
    <property type="match status" value="1"/>
</dbReference>
<reference evidence="14" key="1">
    <citation type="journal article" date="2024" name="Algal Res.">
        <title>Biochemical, toxicological and genomic investigation of a high-biomass producing Limnothrix strain isolated from Italian shallow drinking water reservoir.</title>
        <authorList>
            <person name="Simonazzi M."/>
            <person name="Shishido T.K."/>
            <person name="Delbaje E."/>
            <person name="Wahlsten M."/>
            <person name="Fewer D.P."/>
            <person name="Sivonen K."/>
            <person name="Pezzolesi L."/>
            <person name="Pistocchi R."/>
        </authorList>
    </citation>
    <scope>NUCLEOTIDE SEQUENCE [LARGE SCALE GENOMIC DNA]</scope>
    <source>
        <strain evidence="14">LRLZ20PSL1</strain>
    </source>
</reference>
<evidence type="ECO:0000256" key="9">
    <source>
        <dbReference type="ARBA" id="ARBA00023136"/>
    </source>
</evidence>
<sequence>MSQSSRFAFKLPRTLGSIETWGFGFSGLLLWLGTAPAMNAALGLGSLWVWIPGAVIGTLLNLQVRQLGVHDQDRSGGTPNYATQLLHKFPFLARYSAIGYWLGWVSVPPMNAIILTDLIQVSLEPLGVDCPVTAFRILFTLLPYIVTFSNSRTVGILHAFFVIPAISCLLIFCLQGFSWLSLSPQSPGLFSSANFSLGFTDWAKWFFVAIYAVYGCETASSFVADSRQPRRTLDCLVAAAIALPIVYVLGSWLLARLAISPRLGDSAYLHLMATAGPFWGSLTPGLVTFLIASGCLLSSATAVSNCPRVLYQLAQDRHLPALFSVVSPRGVLEPGLLFTLGVSLLCLAWGNVSRVVMVTGTGYLSAMMGIHLGLWLQRKRPEVRWPRWSLLFLVMEVIVFVVGGLAWGWQDWLIGLLLPMAVGVAAQGVGNCPIALCQPAWWSHRYRPRPINIQRDWVVFQVTVLILLLCGAVSIGWFARAGLDRFSFGSHGAVFSIVLITVAFLGVAIACWTSLSQMAAMTEARDRLERTLSELQRTQLQLVQSEKMSSLGQLVAGVAHEINNPVNFIYGNLEHVRTYAQDLLRLLQLYAKYYPEPVAEIQEEQEAIELDFLEEDLTKILTSMKVGSDRIREIVLSLRNFSRLDEAELKAVDLHEGIDSTITILKHRLKAKANRPAIDIIREYGNLPPIECYPGQFNQVIMNILSNAIDALEEATTNRDYQDLQAHRQWIRIRTRIQEIELPSTNSTGSSLSDSKPNIRSKWLLIGIADNGPGIPLDIQRRIFDPFFTTKPIGKGTGMGMSISYQIVVEKHQGKLECFSQVGEGTEFLIQIPLNLGAKCKS</sequence>
<feature type="transmembrane region" description="Helical" evidence="11">
    <location>
        <begin position="126"/>
        <end position="147"/>
    </location>
</feature>
<dbReference type="InterPro" id="IPR036890">
    <property type="entry name" value="HATPase_C_sf"/>
</dbReference>
<evidence type="ECO:0000256" key="8">
    <source>
        <dbReference type="ARBA" id="ARBA00023012"/>
    </source>
</evidence>
<evidence type="ECO:0000256" key="6">
    <source>
        <dbReference type="ARBA" id="ARBA00022777"/>
    </source>
</evidence>
<feature type="transmembrane region" description="Helical" evidence="11">
    <location>
        <begin position="491"/>
        <end position="515"/>
    </location>
</feature>
<dbReference type="PROSITE" id="PS50109">
    <property type="entry name" value="HIS_KIN"/>
    <property type="match status" value="1"/>
</dbReference>
<feature type="transmembrane region" description="Helical" evidence="11">
    <location>
        <begin position="202"/>
        <end position="224"/>
    </location>
</feature>
<dbReference type="InterPro" id="IPR004358">
    <property type="entry name" value="Sig_transdc_His_kin-like_C"/>
</dbReference>
<dbReference type="SUPFAM" id="SSF47384">
    <property type="entry name" value="Homodimeric domain of signal transducing histidine kinase"/>
    <property type="match status" value="1"/>
</dbReference>
<feature type="domain" description="Histidine kinase" evidence="12">
    <location>
        <begin position="557"/>
        <end position="836"/>
    </location>
</feature>
<feature type="transmembrane region" description="Helical" evidence="11">
    <location>
        <begin position="159"/>
        <end position="182"/>
    </location>
</feature>
<keyword evidence="9 11" id="KW-0472">Membrane</keyword>
<feature type="coiled-coil region" evidence="10">
    <location>
        <begin position="518"/>
        <end position="548"/>
    </location>
</feature>
<accession>A0ABW7C6P6</accession>
<dbReference type="PRINTS" id="PR00344">
    <property type="entry name" value="BCTRLSENSOR"/>
</dbReference>
<proteinExistence type="predicted"/>
<feature type="transmembrane region" description="Helical" evidence="11">
    <location>
        <begin position="286"/>
        <end position="310"/>
    </location>
</feature>
<evidence type="ECO:0000256" key="3">
    <source>
        <dbReference type="ARBA" id="ARBA00012438"/>
    </source>
</evidence>
<keyword evidence="10" id="KW-0175">Coiled coil</keyword>
<dbReference type="SUPFAM" id="SSF55874">
    <property type="entry name" value="ATPase domain of HSP90 chaperone/DNA topoisomerase II/histidine kinase"/>
    <property type="match status" value="1"/>
</dbReference>
<evidence type="ECO:0000256" key="5">
    <source>
        <dbReference type="ARBA" id="ARBA00022692"/>
    </source>
</evidence>
<dbReference type="InterPro" id="IPR004841">
    <property type="entry name" value="AA-permease/SLC12A_dom"/>
</dbReference>
<dbReference type="InterPro" id="IPR003661">
    <property type="entry name" value="HisK_dim/P_dom"/>
</dbReference>
<feature type="transmembrane region" description="Helical" evidence="11">
    <location>
        <begin position="331"/>
        <end position="350"/>
    </location>
</feature>
<dbReference type="InterPro" id="IPR005467">
    <property type="entry name" value="His_kinase_dom"/>
</dbReference>
<feature type="transmembrane region" description="Helical" evidence="11">
    <location>
        <begin position="356"/>
        <end position="376"/>
    </location>
</feature>
<comment type="subcellular location">
    <subcellularLocation>
        <location evidence="2">Membrane</location>
        <topology evidence="2">Multi-pass membrane protein</topology>
    </subcellularLocation>
</comment>
<evidence type="ECO:0000256" key="4">
    <source>
        <dbReference type="ARBA" id="ARBA00022553"/>
    </source>
</evidence>
<evidence type="ECO:0000313" key="14">
    <source>
        <dbReference type="Proteomes" id="UP001604335"/>
    </source>
</evidence>
<evidence type="ECO:0000256" key="11">
    <source>
        <dbReference type="SAM" id="Phobius"/>
    </source>
</evidence>
<feature type="transmembrane region" description="Helical" evidence="11">
    <location>
        <begin position="21"/>
        <end position="41"/>
    </location>
</feature>
<dbReference type="EC" id="2.7.13.3" evidence="3"/>
<dbReference type="PANTHER" id="PTHR43065">
    <property type="entry name" value="SENSOR HISTIDINE KINASE"/>
    <property type="match status" value="1"/>
</dbReference>
<dbReference type="GO" id="GO:0005524">
    <property type="term" value="F:ATP binding"/>
    <property type="evidence" value="ECO:0007669"/>
    <property type="project" value="UniProtKB-KW"/>
</dbReference>
<keyword evidence="6" id="KW-0418">Kinase</keyword>